<keyword evidence="7" id="KW-0496">Mitochondrion</keyword>
<keyword evidence="14" id="KW-1185">Reference proteome</keyword>
<dbReference type="Pfam" id="PF22042">
    <property type="entry name" value="EF-G_D2"/>
    <property type="match status" value="1"/>
</dbReference>
<protein>
    <recommendedName>
        <fullName evidence="10">Translation initiation factor IF-2, mitochondrial</fullName>
    </recommendedName>
</protein>
<dbReference type="FunFam" id="3.40.50.300:FF:000019">
    <property type="entry name" value="Translation initiation factor IF-2"/>
    <property type="match status" value="1"/>
</dbReference>
<comment type="similarity">
    <text evidence="2">Belongs to the TRAFAC class translation factor GTPase superfamily. Classic translation factor GTPase family. IF-2 subfamily.</text>
</comment>
<keyword evidence="3" id="KW-0396">Initiation factor</keyword>
<name>H0GN95_SACCK</name>
<dbReference type="Pfam" id="PF04760">
    <property type="entry name" value="IF2_N"/>
    <property type="match status" value="1"/>
</dbReference>
<gene>
    <name evidence="13" type="ORF">VIN7_4422</name>
</gene>
<dbReference type="InterPro" id="IPR000795">
    <property type="entry name" value="T_Tr_GTP-bd_dom"/>
</dbReference>
<evidence type="ECO:0000256" key="5">
    <source>
        <dbReference type="ARBA" id="ARBA00022917"/>
    </source>
</evidence>
<dbReference type="InterPro" id="IPR000178">
    <property type="entry name" value="TF_IF2_bacterial-like"/>
</dbReference>
<dbReference type="Gene3D" id="3.40.50.10050">
    <property type="entry name" value="Translation initiation factor IF- 2, domain 3"/>
    <property type="match status" value="1"/>
</dbReference>
<evidence type="ECO:0000313" key="14">
    <source>
        <dbReference type="Proteomes" id="UP000009009"/>
    </source>
</evidence>
<dbReference type="AlphaFoldDB" id="H0GN95"/>
<evidence type="ECO:0000256" key="8">
    <source>
        <dbReference type="ARBA" id="ARBA00023134"/>
    </source>
</evidence>
<dbReference type="FunFam" id="3.40.50.10050:FF:000001">
    <property type="entry name" value="Translation initiation factor IF-2"/>
    <property type="match status" value="1"/>
</dbReference>
<dbReference type="FunFam" id="2.40.30.10:FF:000126">
    <property type="entry name" value="Mitochondrial translation initiation factor"/>
    <property type="match status" value="1"/>
</dbReference>
<dbReference type="HOGENOM" id="CLU_006301_5_2_1"/>
<dbReference type="Proteomes" id="UP000009009">
    <property type="component" value="Unassembled WGS sequence"/>
</dbReference>
<organism evidence="13 14">
    <name type="scientific">Saccharomyces cerevisiae x Saccharomyces kudriavzevii (strain VIN7)</name>
    <name type="common">Yeast</name>
    <dbReference type="NCBI Taxonomy" id="1095631"/>
    <lineage>
        <taxon>Eukaryota</taxon>
        <taxon>Fungi</taxon>
        <taxon>Dikarya</taxon>
        <taxon>Ascomycota</taxon>
        <taxon>Saccharomycotina</taxon>
        <taxon>Saccharomycetes</taxon>
        <taxon>Saccharomycetales</taxon>
        <taxon>Saccharomycetaceae</taxon>
        <taxon>Saccharomyces</taxon>
    </lineage>
</organism>
<evidence type="ECO:0000256" key="11">
    <source>
        <dbReference type="SAM" id="Coils"/>
    </source>
</evidence>
<sequence length="600" mass="67125">MLRRHGLFWLKTCPRLNVLLNQSIPIPHLLHSRDICQQRWYAKGKRRNQISKKELKPLNFSIPNYISVNKLANLLNCRVERLIKDLTALGFENITTTYILSKEYVELILQEYNFALPNLSTSTNLDNVYDELKSPVNPKLLTKRAPVVTIMGHVDHGKTTIIDYLRKSSVVAQEHGGITQHIGAFQITAPKSGKKITFLDTPGHAAFLKMRERGANITDIIVLVVSVEDSLMPQTLEAIKHAKNSGNEMIIAITKIDRIPQPKEREKKIEKVINDLIVQGIPVEKIGGDVQVIPISAKTGENMDLLEESIVLLSEVMDIRAENSPKTIAEGWIIESQVKKQVGNVATVLVKKGTLQKGKILICGNTFCKIKNLIDDKGIPILKATPSYATEVLGWKDVPHVGDEVIQVKSEAIAKKFISKRQDLIEVQKNSSIVGKLNEERALAKEQHLNKELEHENTVQEHEQNTGPKLINYIIKCDVSGSAEAVSESISSLGNDEVRCNVISSSVGIPTESDLKMAQITESTILCFNLGNLPSEVINNRAGIKIKQYNVIYKLIEDVTETLTENLKPIFEKKIVSTVDVRETFDFRLKKKLLGLQVAK</sequence>
<evidence type="ECO:0000313" key="13">
    <source>
        <dbReference type="EMBL" id="EHN04754.1"/>
    </source>
</evidence>
<dbReference type="PhylomeDB" id="H0GN95"/>
<proteinExistence type="inferred from homology"/>
<dbReference type="PANTHER" id="PTHR43381:SF20">
    <property type="entry name" value="TRANSLATION INITIATION FACTOR IF-2, MITOCHONDRIAL"/>
    <property type="match status" value="1"/>
</dbReference>
<dbReference type="NCBIfam" id="TIGR00487">
    <property type="entry name" value="IF-2"/>
    <property type="match status" value="1"/>
</dbReference>
<evidence type="ECO:0000256" key="9">
    <source>
        <dbReference type="ARBA" id="ARBA00025162"/>
    </source>
</evidence>
<keyword evidence="5" id="KW-0648">Protein biosynthesis</keyword>
<evidence type="ECO:0000256" key="1">
    <source>
        <dbReference type="ARBA" id="ARBA00004173"/>
    </source>
</evidence>
<dbReference type="InterPro" id="IPR053905">
    <property type="entry name" value="EF-G-like_DII"/>
</dbReference>
<dbReference type="InterPro" id="IPR036925">
    <property type="entry name" value="TIF_IF2_dom3_sf"/>
</dbReference>
<evidence type="ECO:0000256" key="2">
    <source>
        <dbReference type="ARBA" id="ARBA00007733"/>
    </source>
</evidence>
<dbReference type="Pfam" id="PF11987">
    <property type="entry name" value="IF-2"/>
    <property type="match status" value="1"/>
</dbReference>
<keyword evidence="8" id="KW-0342">GTP-binding</keyword>
<dbReference type="InterPro" id="IPR009000">
    <property type="entry name" value="Transl_B-barrel_sf"/>
</dbReference>
<dbReference type="InterPro" id="IPR023115">
    <property type="entry name" value="TIF_IF2_dom3"/>
</dbReference>
<dbReference type="GO" id="GO:0005525">
    <property type="term" value="F:GTP binding"/>
    <property type="evidence" value="ECO:0007669"/>
    <property type="project" value="UniProtKB-KW"/>
</dbReference>
<dbReference type="InterPro" id="IPR006847">
    <property type="entry name" value="IF2_N"/>
</dbReference>
<dbReference type="SUPFAM" id="SSF50447">
    <property type="entry name" value="Translation proteins"/>
    <property type="match status" value="1"/>
</dbReference>
<comment type="caution">
    <text evidence="13">The sequence shown here is derived from an EMBL/GenBank/DDBJ whole genome shotgun (WGS) entry which is preliminary data.</text>
</comment>
<dbReference type="InterPro" id="IPR015760">
    <property type="entry name" value="TIF_IF2"/>
</dbReference>
<comment type="subcellular location">
    <subcellularLocation>
        <location evidence="1">Mitochondrion</location>
    </subcellularLocation>
</comment>
<dbReference type="CDD" id="cd01887">
    <property type="entry name" value="IF2_eIF5B"/>
    <property type="match status" value="1"/>
</dbReference>
<comment type="function">
    <text evidence="9">One of the essential components for the initiation of protein synthesis. Protects formylmethionyl-tRNA from spontaneous hydrolysis and promotes its binding to the 30S ribosomal subunits. Also involved in the hydrolysis of GTP during the formation of the 70S ribosomal complex.</text>
</comment>
<evidence type="ECO:0000256" key="7">
    <source>
        <dbReference type="ARBA" id="ARBA00023128"/>
    </source>
</evidence>
<evidence type="ECO:0000256" key="4">
    <source>
        <dbReference type="ARBA" id="ARBA00022741"/>
    </source>
</evidence>
<dbReference type="SUPFAM" id="SSF52540">
    <property type="entry name" value="P-loop containing nucleoside triphosphate hydrolases"/>
    <property type="match status" value="1"/>
</dbReference>
<dbReference type="OrthoDB" id="361630at2759"/>
<accession>H0GN95</accession>
<keyword evidence="4" id="KW-0547">Nucleotide-binding</keyword>
<keyword evidence="11" id="KW-0175">Coiled coil</keyword>
<dbReference type="InterPro" id="IPR044145">
    <property type="entry name" value="IF2_II"/>
</dbReference>
<dbReference type="InterPro" id="IPR005225">
    <property type="entry name" value="Small_GTP-bd"/>
</dbReference>
<dbReference type="GO" id="GO:0003924">
    <property type="term" value="F:GTPase activity"/>
    <property type="evidence" value="ECO:0007669"/>
    <property type="project" value="InterPro"/>
</dbReference>
<dbReference type="GO" id="GO:0003743">
    <property type="term" value="F:translation initiation factor activity"/>
    <property type="evidence" value="ECO:0007669"/>
    <property type="project" value="UniProtKB-KW"/>
</dbReference>
<evidence type="ECO:0000256" key="10">
    <source>
        <dbReference type="ARBA" id="ARBA00044200"/>
    </source>
</evidence>
<feature type="domain" description="Tr-type G" evidence="12">
    <location>
        <begin position="143"/>
        <end position="326"/>
    </location>
</feature>
<dbReference type="PROSITE" id="PS51722">
    <property type="entry name" value="G_TR_2"/>
    <property type="match status" value="1"/>
</dbReference>
<dbReference type="Gene3D" id="3.40.50.300">
    <property type="entry name" value="P-loop containing nucleotide triphosphate hydrolases"/>
    <property type="match status" value="1"/>
</dbReference>
<feature type="coiled-coil region" evidence="11">
    <location>
        <begin position="436"/>
        <end position="465"/>
    </location>
</feature>
<dbReference type="PANTHER" id="PTHR43381">
    <property type="entry name" value="TRANSLATION INITIATION FACTOR IF-2-RELATED"/>
    <property type="match status" value="1"/>
</dbReference>
<reference evidence="13 14" key="1">
    <citation type="journal article" date="2012" name="FEMS Yeast Res.">
        <title>The genome sequence of the wine yeast VIN7 reveals an allotriploid hybrid genome with Saccharomyces cerevisiae and Saccharomyces kudriavzevii origins.</title>
        <authorList>
            <person name="Borneman A.R."/>
            <person name="Desany B.A."/>
            <person name="Riches D."/>
            <person name="Affourtit J.P."/>
            <person name="Forgan A.H."/>
            <person name="Pretorius I.S."/>
            <person name="Egholm M."/>
            <person name="Chambers P.J."/>
        </authorList>
    </citation>
    <scope>NUCLEOTIDE SEQUENCE [LARGE SCALE GENOMIC DNA]</scope>
    <source>
        <strain evidence="13 14">VIN7</strain>
    </source>
</reference>
<evidence type="ECO:0000259" key="12">
    <source>
        <dbReference type="PROSITE" id="PS51722"/>
    </source>
</evidence>
<dbReference type="GO" id="GO:0005739">
    <property type="term" value="C:mitochondrion"/>
    <property type="evidence" value="ECO:0007669"/>
    <property type="project" value="UniProtKB-SubCell"/>
</dbReference>
<dbReference type="SUPFAM" id="SSF52156">
    <property type="entry name" value="Initiation factor IF2/eIF5b, domain 3"/>
    <property type="match status" value="1"/>
</dbReference>
<evidence type="ECO:0000256" key="3">
    <source>
        <dbReference type="ARBA" id="ARBA00022540"/>
    </source>
</evidence>
<keyword evidence="6" id="KW-0809">Transit peptide</keyword>
<dbReference type="Pfam" id="PF00009">
    <property type="entry name" value="GTP_EFTU"/>
    <property type="match status" value="1"/>
</dbReference>
<dbReference type="CDD" id="cd03702">
    <property type="entry name" value="IF2_mtIF2_II"/>
    <property type="match status" value="1"/>
</dbReference>
<dbReference type="NCBIfam" id="TIGR00231">
    <property type="entry name" value="small_GTP"/>
    <property type="match status" value="1"/>
</dbReference>
<evidence type="ECO:0000256" key="6">
    <source>
        <dbReference type="ARBA" id="ARBA00022946"/>
    </source>
</evidence>
<dbReference type="InterPro" id="IPR027417">
    <property type="entry name" value="P-loop_NTPase"/>
</dbReference>
<dbReference type="Gene3D" id="2.40.30.10">
    <property type="entry name" value="Translation factors"/>
    <property type="match status" value="1"/>
</dbReference>
<dbReference type="EMBL" id="AGVY01000046">
    <property type="protein sequence ID" value="EHN04754.1"/>
    <property type="molecule type" value="Genomic_DNA"/>
</dbReference>